<dbReference type="EMBL" id="LT629701">
    <property type="protein sequence ID" value="SDM60382.1"/>
    <property type="molecule type" value="Genomic_DNA"/>
</dbReference>
<dbReference type="SMART" id="SM00458">
    <property type="entry name" value="RICIN"/>
    <property type="match status" value="1"/>
</dbReference>
<dbReference type="CDD" id="cd00161">
    <property type="entry name" value="beta-trefoil_Ricin-like"/>
    <property type="match status" value="1"/>
</dbReference>
<dbReference type="Pfam" id="PF00652">
    <property type="entry name" value="Ricin_B_lectin"/>
    <property type="match status" value="1"/>
</dbReference>
<keyword evidence="4" id="KW-1185">Reference proteome</keyword>
<name>A0A1G9UKC9_ALLAB</name>
<dbReference type="InterPro" id="IPR035992">
    <property type="entry name" value="Ricin_B-like_lectins"/>
</dbReference>
<sequence length="171" mass="18800">MRARTKLLMTATAVALVAGAPLASANSEIPEHARQGGLIENVLFEGKVLDVEGARTESGTPVVLFEAHRGFNQQFQLVPTPMGYQLRAKQSGKCVQPVTPRYGAQLVIEECGSAPENFWFPEWSEGNLKLRNRTFPMACVTAQDPATGRQNVTIEYCRPADKSQEWKVVPV</sequence>
<dbReference type="Proteomes" id="UP000183376">
    <property type="component" value="Chromosome I"/>
</dbReference>
<dbReference type="InterPro" id="IPR000772">
    <property type="entry name" value="Ricin_B_lectin"/>
</dbReference>
<dbReference type="RefSeq" id="WP_162184871.1">
    <property type="nucleotide sequence ID" value="NZ_JOEF01000014.1"/>
</dbReference>
<dbReference type="GO" id="GO:0030246">
    <property type="term" value="F:carbohydrate binding"/>
    <property type="evidence" value="ECO:0007669"/>
    <property type="project" value="UniProtKB-KW"/>
</dbReference>
<dbReference type="PROSITE" id="PS50231">
    <property type="entry name" value="RICIN_B_LECTIN"/>
    <property type="match status" value="1"/>
</dbReference>
<evidence type="ECO:0000313" key="4">
    <source>
        <dbReference type="Proteomes" id="UP000183376"/>
    </source>
</evidence>
<keyword evidence="1" id="KW-0732">Signal</keyword>
<feature type="signal peptide" evidence="1">
    <location>
        <begin position="1"/>
        <end position="25"/>
    </location>
</feature>
<reference evidence="3 4" key="1">
    <citation type="submission" date="2016-10" db="EMBL/GenBank/DDBJ databases">
        <authorList>
            <person name="de Groot N.N."/>
        </authorList>
    </citation>
    <scope>NUCLEOTIDE SEQUENCE [LARGE SCALE GENOMIC DNA]</scope>
    <source>
        <strain evidence="3 4">DSM 44149</strain>
    </source>
</reference>
<evidence type="ECO:0000313" key="3">
    <source>
        <dbReference type="EMBL" id="SDM60382.1"/>
    </source>
</evidence>
<keyword evidence="3" id="KW-0430">Lectin</keyword>
<dbReference type="AlphaFoldDB" id="A0A1G9UKC9"/>
<feature type="chain" id="PRO_5009245575" evidence="1">
    <location>
        <begin position="26"/>
        <end position="171"/>
    </location>
</feature>
<feature type="domain" description="Ricin B lectin" evidence="2">
    <location>
        <begin position="35"/>
        <end position="169"/>
    </location>
</feature>
<gene>
    <name evidence="3" type="ORF">SAMN04489726_2465</name>
</gene>
<dbReference type="SUPFAM" id="SSF50370">
    <property type="entry name" value="Ricin B-like lectins"/>
    <property type="match status" value="1"/>
</dbReference>
<dbReference type="STRING" id="211114.SAMN04489726_2465"/>
<accession>A0A1G9UKC9</accession>
<protein>
    <submittedName>
        <fullName evidence="3">Ricin-type beta-trefoil lectin domain-containing protein</fullName>
    </submittedName>
</protein>
<evidence type="ECO:0000259" key="2">
    <source>
        <dbReference type="SMART" id="SM00458"/>
    </source>
</evidence>
<proteinExistence type="predicted"/>
<evidence type="ECO:0000256" key="1">
    <source>
        <dbReference type="SAM" id="SignalP"/>
    </source>
</evidence>
<dbReference type="Gene3D" id="2.80.10.50">
    <property type="match status" value="2"/>
</dbReference>
<organism evidence="3 4">
    <name type="scientific">Allokutzneria albata</name>
    <name type="common">Kibdelosporangium albatum</name>
    <dbReference type="NCBI Taxonomy" id="211114"/>
    <lineage>
        <taxon>Bacteria</taxon>
        <taxon>Bacillati</taxon>
        <taxon>Actinomycetota</taxon>
        <taxon>Actinomycetes</taxon>
        <taxon>Pseudonocardiales</taxon>
        <taxon>Pseudonocardiaceae</taxon>
        <taxon>Allokutzneria</taxon>
    </lineage>
</organism>